<sequence>MADDIDALLRKKALELAKHRLMESAQPQKRELTEAEAVEIVKRITKGDRASEIIENALALYRPHVIPLFKKLAELHTQGVIKELADHELYQILARAGFRVPVKTEVKIVRHGREYKIGES</sequence>
<dbReference type="eggNOG" id="arCOG05529">
    <property type="taxonomic scope" value="Archaea"/>
</dbReference>
<accession>B1YCY0</accession>
<gene>
    <name evidence="1" type="ordered locus">Tneu_0704</name>
</gene>
<dbReference type="AlphaFoldDB" id="B1YCY0"/>
<reference evidence="1" key="1">
    <citation type="submission" date="2008-03" db="EMBL/GenBank/DDBJ databases">
        <title>Complete sequence of Thermoproteus neutrophilus V24Sta.</title>
        <authorList>
            <consortium name="US DOE Joint Genome Institute"/>
            <person name="Copeland A."/>
            <person name="Lucas S."/>
            <person name="Lapidus A."/>
            <person name="Glavina del Rio T."/>
            <person name="Dalin E."/>
            <person name="Tice H."/>
            <person name="Bruce D."/>
            <person name="Goodwin L."/>
            <person name="Pitluck S."/>
            <person name="Sims D."/>
            <person name="Brettin T."/>
            <person name="Detter J.C."/>
            <person name="Han C."/>
            <person name="Kuske C.R."/>
            <person name="Schmutz J."/>
            <person name="Larimer F."/>
            <person name="Land M."/>
            <person name="Hauser L."/>
            <person name="Kyrpides N."/>
            <person name="Mikhailova N."/>
            <person name="Biddle J.F."/>
            <person name="Zhang Z."/>
            <person name="Fitz-Gibbon S.T."/>
            <person name="Lowe T.M."/>
            <person name="Saltikov C."/>
            <person name="House C.H."/>
            <person name="Richardson P."/>
        </authorList>
    </citation>
    <scope>NUCLEOTIDE SEQUENCE [LARGE SCALE GENOMIC DNA]</scope>
    <source>
        <strain evidence="1">V24Sta</strain>
    </source>
</reference>
<keyword evidence="2" id="KW-1185">Reference proteome</keyword>
<proteinExistence type="predicted"/>
<dbReference type="GeneID" id="6165393"/>
<dbReference type="STRING" id="444157.Tneu_0704"/>
<organism evidence="1 2">
    <name type="scientific">Pyrobaculum neutrophilum (strain DSM 2338 / JCM 9278 / NBRC 100436 / V24Sta)</name>
    <name type="common">Thermoproteus neutrophilus</name>
    <dbReference type="NCBI Taxonomy" id="444157"/>
    <lineage>
        <taxon>Archaea</taxon>
        <taxon>Thermoproteota</taxon>
        <taxon>Thermoprotei</taxon>
        <taxon>Thermoproteales</taxon>
        <taxon>Thermoproteaceae</taxon>
        <taxon>Pyrobaculum</taxon>
    </lineage>
</organism>
<evidence type="ECO:0000313" key="2">
    <source>
        <dbReference type="Proteomes" id="UP000001694"/>
    </source>
</evidence>
<dbReference type="KEGG" id="tne:Tneu_0704"/>
<protein>
    <recommendedName>
        <fullName evidence="3">DNA-binding protein</fullName>
    </recommendedName>
</protein>
<dbReference type="Proteomes" id="UP000001694">
    <property type="component" value="Chromosome"/>
</dbReference>
<dbReference type="EMBL" id="CP001014">
    <property type="protein sequence ID" value="ACB39643.1"/>
    <property type="molecule type" value="Genomic_DNA"/>
</dbReference>
<dbReference type="HOGENOM" id="CLU_2032983_0_0_2"/>
<dbReference type="RefSeq" id="WP_012350063.1">
    <property type="nucleotide sequence ID" value="NC_010525.1"/>
</dbReference>
<name>B1YCY0_PYRNV</name>
<evidence type="ECO:0000313" key="1">
    <source>
        <dbReference type="EMBL" id="ACB39643.1"/>
    </source>
</evidence>
<dbReference type="OrthoDB" id="26100at2157"/>
<evidence type="ECO:0008006" key="3">
    <source>
        <dbReference type="Google" id="ProtNLM"/>
    </source>
</evidence>